<dbReference type="Pfam" id="PF13456">
    <property type="entry name" value="RVT_3"/>
    <property type="match status" value="1"/>
</dbReference>
<feature type="non-terminal residue" evidence="2">
    <location>
        <position position="139"/>
    </location>
</feature>
<dbReference type="Proteomes" id="UP001293254">
    <property type="component" value="Unassembled WGS sequence"/>
</dbReference>
<gene>
    <name evidence="2" type="ORF">Salat_0166300</name>
</gene>
<dbReference type="SUPFAM" id="SSF53098">
    <property type="entry name" value="Ribonuclease H-like"/>
    <property type="match status" value="1"/>
</dbReference>
<proteinExistence type="predicted"/>
<keyword evidence="3" id="KW-1185">Reference proteome</keyword>
<evidence type="ECO:0000313" key="2">
    <source>
        <dbReference type="EMBL" id="KAK4438320.1"/>
    </source>
</evidence>
<comment type="caution">
    <text evidence="2">The sequence shown here is derived from an EMBL/GenBank/DDBJ whole genome shotgun (WGS) entry which is preliminary data.</text>
</comment>
<sequence length="139" mass="15585">KCDLDGRKRGGSHATVAQTQKYFGAVLDANKKTPTVSREISQIMWIRPQQGMVKVNCDGSLCRHGRGVGVGIIARDHDGHCIDWLAKFHPGVRDVEHAEALAMRGAIELAQRNNWPNVQFEGTTGISYKKFEKRNWMIL</sequence>
<reference evidence="2" key="2">
    <citation type="journal article" date="2024" name="Plant">
        <title>Genomic evolution and insights into agronomic trait innovations of Sesamum species.</title>
        <authorList>
            <person name="Miao H."/>
            <person name="Wang L."/>
            <person name="Qu L."/>
            <person name="Liu H."/>
            <person name="Sun Y."/>
            <person name="Le M."/>
            <person name="Wang Q."/>
            <person name="Wei S."/>
            <person name="Zheng Y."/>
            <person name="Lin W."/>
            <person name="Duan Y."/>
            <person name="Cao H."/>
            <person name="Xiong S."/>
            <person name="Wang X."/>
            <person name="Wei L."/>
            <person name="Li C."/>
            <person name="Ma Q."/>
            <person name="Ju M."/>
            <person name="Zhao R."/>
            <person name="Li G."/>
            <person name="Mu C."/>
            <person name="Tian Q."/>
            <person name="Mei H."/>
            <person name="Zhang T."/>
            <person name="Gao T."/>
            <person name="Zhang H."/>
        </authorList>
    </citation>
    <scope>NUCLEOTIDE SEQUENCE</scope>
    <source>
        <strain evidence="2">3651</strain>
    </source>
</reference>
<accession>A0AAE2CXR6</accession>
<dbReference type="EMBL" id="JACGWO010000001">
    <property type="protein sequence ID" value="KAK4438320.1"/>
    <property type="molecule type" value="Genomic_DNA"/>
</dbReference>
<feature type="domain" description="RNase H type-1" evidence="1">
    <location>
        <begin position="56"/>
        <end position="122"/>
    </location>
</feature>
<feature type="non-terminal residue" evidence="2">
    <location>
        <position position="1"/>
    </location>
</feature>
<dbReference type="InterPro" id="IPR036397">
    <property type="entry name" value="RNaseH_sf"/>
</dbReference>
<evidence type="ECO:0000259" key="1">
    <source>
        <dbReference type="Pfam" id="PF13456"/>
    </source>
</evidence>
<reference evidence="2" key="1">
    <citation type="submission" date="2020-06" db="EMBL/GenBank/DDBJ databases">
        <authorList>
            <person name="Li T."/>
            <person name="Hu X."/>
            <person name="Zhang T."/>
            <person name="Song X."/>
            <person name="Zhang H."/>
            <person name="Dai N."/>
            <person name="Sheng W."/>
            <person name="Hou X."/>
            <person name="Wei L."/>
        </authorList>
    </citation>
    <scope>NUCLEOTIDE SEQUENCE</scope>
    <source>
        <strain evidence="2">3651</strain>
        <tissue evidence="2">Leaf</tissue>
    </source>
</reference>
<dbReference type="PANTHER" id="PTHR47074:SF48">
    <property type="entry name" value="POLYNUCLEOTIDYL TRANSFERASE, RIBONUCLEASE H-LIKE SUPERFAMILY PROTEIN"/>
    <property type="match status" value="1"/>
</dbReference>
<dbReference type="InterPro" id="IPR012337">
    <property type="entry name" value="RNaseH-like_sf"/>
</dbReference>
<dbReference type="InterPro" id="IPR002156">
    <property type="entry name" value="RNaseH_domain"/>
</dbReference>
<protein>
    <recommendedName>
        <fullName evidence="1">RNase H type-1 domain-containing protein</fullName>
    </recommendedName>
</protein>
<dbReference type="AlphaFoldDB" id="A0AAE2CXR6"/>
<name>A0AAE2CXR6_9LAMI</name>
<dbReference type="GO" id="GO:0003676">
    <property type="term" value="F:nucleic acid binding"/>
    <property type="evidence" value="ECO:0007669"/>
    <property type="project" value="InterPro"/>
</dbReference>
<organism evidence="2 3">
    <name type="scientific">Sesamum alatum</name>
    <dbReference type="NCBI Taxonomy" id="300844"/>
    <lineage>
        <taxon>Eukaryota</taxon>
        <taxon>Viridiplantae</taxon>
        <taxon>Streptophyta</taxon>
        <taxon>Embryophyta</taxon>
        <taxon>Tracheophyta</taxon>
        <taxon>Spermatophyta</taxon>
        <taxon>Magnoliopsida</taxon>
        <taxon>eudicotyledons</taxon>
        <taxon>Gunneridae</taxon>
        <taxon>Pentapetalae</taxon>
        <taxon>asterids</taxon>
        <taxon>lamiids</taxon>
        <taxon>Lamiales</taxon>
        <taxon>Pedaliaceae</taxon>
        <taxon>Sesamum</taxon>
    </lineage>
</organism>
<evidence type="ECO:0000313" key="3">
    <source>
        <dbReference type="Proteomes" id="UP001293254"/>
    </source>
</evidence>
<dbReference type="PANTHER" id="PTHR47074">
    <property type="entry name" value="BNAC02G40300D PROTEIN"/>
    <property type="match status" value="1"/>
</dbReference>
<dbReference type="Gene3D" id="3.30.420.10">
    <property type="entry name" value="Ribonuclease H-like superfamily/Ribonuclease H"/>
    <property type="match status" value="1"/>
</dbReference>
<dbReference type="GO" id="GO:0004523">
    <property type="term" value="F:RNA-DNA hybrid ribonuclease activity"/>
    <property type="evidence" value="ECO:0007669"/>
    <property type="project" value="InterPro"/>
</dbReference>
<dbReference type="InterPro" id="IPR052929">
    <property type="entry name" value="RNase_H-like_EbsB-rel"/>
</dbReference>